<dbReference type="GO" id="GO:0006352">
    <property type="term" value="P:DNA-templated transcription initiation"/>
    <property type="evidence" value="ECO:0007669"/>
    <property type="project" value="InterPro"/>
</dbReference>
<dbReference type="InterPro" id="IPR013249">
    <property type="entry name" value="RNA_pol_sigma70_r4_t2"/>
</dbReference>
<evidence type="ECO:0000256" key="5">
    <source>
        <dbReference type="ARBA" id="ARBA00023163"/>
    </source>
</evidence>
<dbReference type="CDD" id="cd06171">
    <property type="entry name" value="Sigma70_r4"/>
    <property type="match status" value="1"/>
</dbReference>
<evidence type="ECO:0000256" key="4">
    <source>
        <dbReference type="ARBA" id="ARBA00023125"/>
    </source>
</evidence>
<keyword evidence="5" id="KW-0804">Transcription</keyword>
<dbReference type="InterPro" id="IPR013325">
    <property type="entry name" value="RNA_pol_sigma_r2"/>
</dbReference>
<protein>
    <submittedName>
        <fullName evidence="8">SigE family RNA polymerase sigma factor</fullName>
    </submittedName>
</protein>
<sequence>MESFEAFVHATAGGLHRTAVLLCGEHHLAEDLTQATYAKVFASWRRVASAHDPVAYARTMLVRTFLSHRRLRRSSERPVDVVPDASGPPEDPAVRLDLLTALRRLSPDDRAVLVLRFWEDLGSPEAARLLGISDAACRQRTSRALARIRTLLPVLEEDR</sequence>
<feature type="domain" description="RNA polymerase sigma factor 70 region 4 type 2" evidence="7">
    <location>
        <begin position="96"/>
        <end position="148"/>
    </location>
</feature>
<dbReference type="Gene3D" id="1.10.1740.10">
    <property type="match status" value="1"/>
</dbReference>
<dbReference type="InterPro" id="IPR036388">
    <property type="entry name" value="WH-like_DNA-bd_sf"/>
</dbReference>
<dbReference type="Gene3D" id="1.10.10.10">
    <property type="entry name" value="Winged helix-like DNA-binding domain superfamily/Winged helix DNA-binding domain"/>
    <property type="match status" value="1"/>
</dbReference>
<reference evidence="8 9" key="1">
    <citation type="submission" date="2018-11" db="EMBL/GenBank/DDBJ databases">
        <authorList>
            <person name="Li F."/>
        </authorList>
    </citation>
    <scope>NUCLEOTIDE SEQUENCE [LARGE SCALE GENOMIC DNA]</scope>
    <source>
        <strain evidence="8 9">Gsoil 818</strain>
    </source>
</reference>
<dbReference type="SUPFAM" id="SSF88659">
    <property type="entry name" value="Sigma3 and sigma4 domains of RNA polymerase sigma factors"/>
    <property type="match status" value="1"/>
</dbReference>
<dbReference type="InterPro" id="IPR013324">
    <property type="entry name" value="RNA_pol_sigma_r3/r4-like"/>
</dbReference>
<feature type="domain" description="RNA polymerase sigma-70 region 2" evidence="6">
    <location>
        <begin position="10"/>
        <end position="73"/>
    </location>
</feature>
<dbReference type="SUPFAM" id="SSF88946">
    <property type="entry name" value="Sigma2 domain of RNA polymerase sigma factors"/>
    <property type="match status" value="1"/>
</dbReference>
<name>A0A3N0GJZ8_9ACTN</name>
<proteinExistence type="inferred from homology"/>
<dbReference type="InterPro" id="IPR007627">
    <property type="entry name" value="RNA_pol_sigma70_r2"/>
</dbReference>
<comment type="caution">
    <text evidence="8">The sequence shown here is derived from an EMBL/GenBank/DDBJ whole genome shotgun (WGS) entry which is preliminary data.</text>
</comment>
<evidence type="ECO:0000313" key="9">
    <source>
        <dbReference type="Proteomes" id="UP000279994"/>
    </source>
</evidence>
<evidence type="ECO:0000256" key="1">
    <source>
        <dbReference type="ARBA" id="ARBA00010641"/>
    </source>
</evidence>
<evidence type="ECO:0000256" key="2">
    <source>
        <dbReference type="ARBA" id="ARBA00023015"/>
    </source>
</evidence>
<dbReference type="GO" id="GO:0016987">
    <property type="term" value="F:sigma factor activity"/>
    <property type="evidence" value="ECO:0007669"/>
    <property type="project" value="UniProtKB-KW"/>
</dbReference>
<dbReference type="GO" id="GO:0003677">
    <property type="term" value="F:DNA binding"/>
    <property type="evidence" value="ECO:0007669"/>
    <property type="project" value="UniProtKB-KW"/>
</dbReference>
<gene>
    <name evidence="8" type="ORF">EFL26_17435</name>
</gene>
<keyword evidence="9" id="KW-1185">Reference proteome</keyword>
<dbReference type="PANTHER" id="PTHR43133">
    <property type="entry name" value="RNA POLYMERASE ECF-TYPE SIGMA FACTO"/>
    <property type="match status" value="1"/>
</dbReference>
<dbReference type="PANTHER" id="PTHR43133:SF50">
    <property type="entry name" value="ECF RNA POLYMERASE SIGMA FACTOR SIGM"/>
    <property type="match status" value="1"/>
</dbReference>
<dbReference type="EMBL" id="RJSF01000044">
    <property type="protein sequence ID" value="RNM12785.1"/>
    <property type="molecule type" value="Genomic_DNA"/>
</dbReference>
<comment type="similarity">
    <text evidence="1">Belongs to the sigma-70 factor family. ECF subfamily.</text>
</comment>
<evidence type="ECO:0000256" key="3">
    <source>
        <dbReference type="ARBA" id="ARBA00023082"/>
    </source>
</evidence>
<dbReference type="NCBIfam" id="TIGR02983">
    <property type="entry name" value="SigE-fam_strep"/>
    <property type="match status" value="1"/>
</dbReference>
<dbReference type="Pfam" id="PF04542">
    <property type="entry name" value="Sigma70_r2"/>
    <property type="match status" value="1"/>
</dbReference>
<evidence type="ECO:0000259" key="7">
    <source>
        <dbReference type="Pfam" id="PF08281"/>
    </source>
</evidence>
<dbReference type="InterPro" id="IPR014284">
    <property type="entry name" value="RNA_pol_sigma-70_dom"/>
</dbReference>
<keyword evidence="2" id="KW-0805">Transcription regulation</keyword>
<organism evidence="8 9">
    <name type="scientific">Nocardioides pocheonensis</name>
    <dbReference type="NCBI Taxonomy" id="661485"/>
    <lineage>
        <taxon>Bacteria</taxon>
        <taxon>Bacillati</taxon>
        <taxon>Actinomycetota</taxon>
        <taxon>Actinomycetes</taxon>
        <taxon>Propionibacteriales</taxon>
        <taxon>Nocardioidaceae</taxon>
        <taxon>Nocardioides</taxon>
    </lineage>
</organism>
<keyword evidence="3" id="KW-0731">Sigma factor</keyword>
<dbReference type="AlphaFoldDB" id="A0A3N0GJZ8"/>
<dbReference type="Pfam" id="PF08281">
    <property type="entry name" value="Sigma70_r4_2"/>
    <property type="match status" value="1"/>
</dbReference>
<accession>A0A3N0GJZ8</accession>
<dbReference type="NCBIfam" id="TIGR02937">
    <property type="entry name" value="sigma70-ECF"/>
    <property type="match status" value="1"/>
</dbReference>
<evidence type="ECO:0000313" key="8">
    <source>
        <dbReference type="EMBL" id="RNM12785.1"/>
    </source>
</evidence>
<evidence type="ECO:0000259" key="6">
    <source>
        <dbReference type="Pfam" id="PF04542"/>
    </source>
</evidence>
<dbReference type="InterPro" id="IPR014325">
    <property type="entry name" value="RNA_pol_sigma-E_actinobac"/>
</dbReference>
<keyword evidence="4" id="KW-0238">DNA-binding</keyword>
<dbReference type="Proteomes" id="UP000279994">
    <property type="component" value="Unassembled WGS sequence"/>
</dbReference>
<dbReference type="InterPro" id="IPR039425">
    <property type="entry name" value="RNA_pol_sigma-70-like"/>
</dbReference>
<dbReference type="OrthoDB" id="3785047at2"/>